<dbReference type="PANTHER" id="PTHR36435:SF1">
    <property type="entry name" value="CAAX AMINO TERMINAL PROTEASE FAMILY PROTEIN"/>
    <property type="match status" value="1"/>
</dbReference>
<name>F6EIC1_HOYSD</name>
<dbReference type="STRING" id="443218.AS9A_2781"/>
<proteinExistence type="predicted"/>
<evidence type="ECO:0000313" key="4">
    <source>
        <dbReference type="Proteomes" id="UP000009235"/>
    </source>
</evidence>
<feature type="transmembrane region" description="Helical" evidence="1">
    <location>
        <begin position="201"/>
        <end position="223"/>
    </location>
</feature>
<organism evidence="3 4">
    <name type="scientific">Hoyosella subflava (strain DSM 45089 / JCM 17490 / NBRC 109087 / DQS3-9A1)</name>
    <name type="common">Amycolicicoccus subflavus</name>
    <dbReference type="NCBI Taxonomy" id="443218"/>
    <lineage>
        <taxon>Bacteria</taxon>
        <taxon>Bacillati</taxon>
        <taxon>Actinomycetota</taxon>
        <taxon>Actinomycetes</taxon>
        <taxon>Mycobacteriales</taxon>
        <taxon>Hoyosellaceae</taxon>
        <taxon>Hoyosella</taxon>
    </lineage>
</organism>
<accession>F6EIC1</accession>
<dbReference type="GO" id="GO:0080120">
    <property type="term" value="P:CAAX-box protein maturation"/>
    <property type="evidence" value="ECO:0007669"/>
    <property type="project" value="UniProtKB-ARBA"/>
</dbReference>
<reference evidence="3 4" key="1">
    <citation type="journal article" date="2011" name="J. Bacteriol.">
        <title>Complete genome sequence of Amycolicicoccus subflavus DQS3-9A1T, an actinomycete isolated from crude oil-polluted soil.</title>
        <authorList>
            <person name="Cai M."/>
            <person name="Chen W.M."/>
            <person name="Nie Y."/>
            <person name="Chi C.Q."/>
            <person name="Wang Y.N."/>
            <person name="Tang Y.Q."/>
            <person name="Li G.Y."/>
            <person name="Wu X.L."/>
        </authorList>
    </citation>
    <scope>NUCLEOTIDE SEQUENCE [LARGE SCALE GENOMIC DNA]</scope>
    <source>
        <strain evidence="4">DSM 45089 / DQS3-9A1</strain>
    </source>
</reference>
<keyword evidence="3" id="KW-0378">Hydrolase</keyword>
<dbReference type="GO" id="GO:0006508">
    <property type="term" value="P:proteolysis"/>
    <property type="evidence" value="ECO:0007669"/>
    <property type="project" value="UniProtKB-KW"/>
</dbReference>
<dbReference type="AlphaFoldDB" id="F6EIC1"/>
<dbReference type="GO" id="GO:0004175">
    <property type="term" value="F:endopeptidase activity"/>
    <property type="evidence" value="ECO:0007669"/>
    <property type="project" value="UniProtKB-ARBA"/>
</dbReference>
<dbReference type="InterPro" id="IPR052710">
    <property type="entry name" value="CAAX_protease"/>
</dbReference>
<dbReference type="RefSeq" id="WP_013807577.1">
    <property type="nucleotide sequence ID" value="NC_015564.1"/>
</dbReference>
<keyword evidence="4" id="KW-1185">Reference proteome</keyword>
<dbReference type="EMBL" id="CP002786">
    <property type="protein sequence ID" value="AEF41228.1"/>
    <property type="molecule type" value="Genomic_DNA"/>
</dbReference>
<feature type="transmembrane region" description="Helical" evidence="1">
    <location>
        <begin position="230"/>
        <end position="251"/>
    </location>
</feature>
<feature type="transmembrane region" description="Helical" evidence="1">
    <location>
        <begin position="177"/>
        <end position="195"/>
    </location>
</feature>
<keyword evidence="1" id="KW-0812">Transmembrane</keyword>
<dbReference type="HOGENOM" id="CLU_1101101_0_0_11"/>
<evidence type="ECO:0000313" key="3">
    <source>
        <dbReference type="EMBL" id="AEF41228.1"/>
    </source>
</evidence>
<feature type="transmembrane region" description="Helical" evidence="1">
    <location>
        <begin position="51"/>
        <end position="74"/>
    </location>
</feature>
<feature type="transmembrane region" description="Helical" evidence="1">
    <location>
        <begin position="80"/>
        <end position="96"/>
    </location>
</feature>
<feature type="transmembrane region" description="Helical" evidence="1">
    <location>
        <begin position="108"/>
        <end position="133"/>
    </location>
</feature>
<dbReference type="InterPro" id="IPR003675">
    <property type="entry name" value="Rce1/LyrA-like_dom"/>
</dbReference>
<dbReference type="eggNOG" id="COG1266">
    <property type="taxonomic scope" value="Bacteria"/>
</dbReference>
<protein>
    <submittedName>
        <fullName evidence="3">CAAX amino terminal protease family</fullName>
    </submittedName>
</protein>
<dbReference type="Proteomes" id="UP000009235">
    <property type="component" value="Chromosome"/>
</dbReference>
<sequence length="252" mass="26729">MGDDLLAAVATGVLHVCAVAVIVAPFLWLAARISHKPALAPDAGRLLASAALIYLVSIVVLHLPRVGFFAGLIWNWQNKILLFGLLCALVSVWPRVRTAVGFNRPTPYWWFPVAAITLGAFGLHLLVGPVAVVPVTTETFLFQAIVPGLDEELLFRGVLFGLLMLAVSAARDTWSPQTVLVVAATSLLFGIAHGVSVDHAFTVVVEPGAIFFTGVTGAILGWVRVHTASIWPAILLHNGINLALVASVAALQ</sequence>
<evidence type="ECO:0000259" key="2">
    <source>
        <dbReference type="Pfam" id="PF02517"/>
    </source>
</evidence>
<dbReference type="PANTHER" id="PTHR36435">
    <property type="entry name" value="SLR1288 PROTEIN"/>
    <property type="match status" value="1"/>
</dbReference>
<keyword evidence="1" id="KW-1133">Transmembrane helix</keyword>
<feature type="transmembrane region" description="Helical" evidence="1">
    <location>
        <begin position="153"/>
        <end position="170"/>
    </location>
</feature>
<keyword evidence="1" id="KW-0472">Membrane</keyword>
<feature type="domain" description="CAAX prenyl protease 2/Lysostaphin resistance protein A-like" evidence="2">
    <location>
        <begin position="139"/>
        <end position="242"/>
    </location>
</feature>
<keyword evidence="3" id="KW-0645">Protease</keyword>
<dbReference type="KEGG" id="asd:AS9A_2781"/>
<evidence type="ECO:0000256" key="1">
    <source>
        <dbReference type="SAM" id="Phobius"/>
    </source>
</evidence>
<dbReference type="Pfam" id="PF02517">
    <property type="entry name" value="Rce1-like"/>
    <property type="match status" value="1"/>
</dbReference>
<feature type="transmembrane region" description="Helical" evidence="1">
    <location>
        <begin position="6"/>
        <end position="30"/>
    </location>
</feature>
<gene>
    <name evidence="3" type="ordered locus">AS9A_2781</name>
</gene>
<dbReference type="OrthoDB" id="3693644at2"/>